<feature type="transmembrane region" description="Helical" evidence="10">
    <location>
        <begin position="120"/>
        <end position="144"/>
    </location>
</feature>
<dbReference type="GO" id="GO:0017038">
    <property type="term" value="P:protein import"/>
    <property type="evidence" value="ECO:0007669"/>
    <property type="project" value="TreeGrafter"/>
</dbReference>
<evidence type="ECO:0000256" key="7">
    <source>
        <dbReference type="ARBA" id="ARBA00023136"/>
    </source>
</evidence>
<evidence type="ECO:0000313" key="12">
    <source>
        <dbReference type="EMBL" id="MBB6096009.1"/>
    </source>
</evidence>
<accession>A0A841HUS7</accession>
<dbReference type="Proteomes" id="UP000588068">
    <property type="component" value="Unassembled WGS sequence"/>
</dbReference>
<dbReference type="EMBL" id="JACHHZ010000006">
    <property type="protein sequence ID" value="MBB6096009.1"/>
    <property type="molecule type" value="Genomic_DNA"/>
</dbReference>
<keyword evidence="13" id="KW-1185">Reference proteome</keyword>
<dbReference type="InterPro" id="IPR002898">
    <property type="entry name" value="MotA_ExbB_proton_chnl"/>
</dbReference>
<keyword evidence="3" id="KW-1003">Cell membrane</keyword>
<keyword evidence="5 8" id="KW-0653">Protein transport</keyword>
<feature type="domain" description="MotA/TolQ/ExbB proton channel" evidence="11">
    <location>
        <begin position="78"/>
        <end position="196"/>
    </location>
</feature>
<comment type="caution">
    <text evidence="12">The sequence shown here is derived from an EMBL/GenBank/DDBJ whole genome shotgun (WGS) entry which is preliminary data.</text>
</comment>
<proteinExistence type="inferred from homology"/>
<protein>
    <submittedName>
        <fullName evidence="12">Biopolymer transport protein ExbB/TolQ</fullName>
    </submittedName>
</protein>
<organism evidence="12 13">
    <name type="scientific">Povalibacter uvarum</name>
    <dbReference type="NCBI Taxonomy" id="732238"/>
    <lineage>
        <taxon>Bacteria</taxon>
        <taxon>Pseudomonadati</taxon>
        <taxon>Pseudomonadota</taxon>
        <taxon>Gammaproteobacteria</taxon>
        <taxon>Steroidobacterales</taxon>
        <taxon>Steroidobacteraceae</taxon>
        <taxon>Povalibacter</taxon>
    </lineage>
</organism>
<evidence type="ECO:0000256" key="9">
    <source>
        <dbReference type="SAM" id="MobiDB-lite"/>
    </source>
</evidence>
<evidence type="ECO:0000256" key="10">
    <source>
        <dbReference type="SAM" id="Phobius"/>
    </source>
</evidence>
<sequence length="230" mass="24796">MTFLDYVVAFFKEGGPFLYMLAAIFVVGVAIAIERFVYLTKETTVNRRVWAQVAPLISQGNFRQVITVTQKSSAALATALNYGIARLASARRRDDVEKAMDESLLEIIPKLEKRTHYLSALANIGMLTGLLGTVIGLIAAFASIATANPAEKANLLAASISVAMNNTASGLFVAITLLLAHMFLEAKTTKLIDSLEIANVKFLNSVVERRQDTDEDAPAPAPRGRASAHG</sequence>
<feature type="region of interest" description="Disordered" evidence="9">
    <location>
        <begin position="211"/>
        <end position="230"/>
    </location>
</feature>
<evidence type="ECO:0000256" key="3">
    <source>
        <dbReference type="ARBA" id="ARBA00022475"/>
    </source>
</evidence>
<comment type="subcellular location">
    <subcellularLocation>
        <location evidence="1">Cell membrane</location>
        <topology evidence="1">Multi-pass membrane protein</topology>
    </subcellularLocation>
    <subcellularLocation>
        <location evidence="8">Membrane</location>
        <topology evidence="8">Multi-pass membrane protein</topology>
    </subcellularLocation>
</comment>
<keyword evidence="7 10" id="KW-0472">Membrane</keyword>
<keyword evidence="2 8" id="KW-0813">Transport</keyword>
<gene>
    <name evidence="12" type="ORF">HNQ60_004900</name>
</gene>
<dbReference type="RefSeq" id="WP_184335390.1">
    <property type="nucleotide sequence ID" value="NZ_JACHHZ010000006.1"/>
</dbReference>
<evidence type="ECO:0000256" key="5">
    <source>
        <dbReference type="ARBA" id="ARBA00022927"/>
    </source>
</evidence>
<dbReference type="PANTHER" id="PTHR30625">
    <property type="entry name" value="PROTEIN TOLQ"/>
    <property type="match status" value="1"/>
</dbReference>
<reference evidence="12 13" key="1">
    <citation type="submission" date="2020-08" db="EMBL/GenBank/DDBJ databases">
        <title>Genomic Encyclopedia of Type Strains, Phase IV (KMG-IV): sequencing the most valuable type-strain genomes for metagenomic binning, comparative biology and taxonomic classification.</title>
        <authorList>
            <person name="Goeker M."/>
        </authorList>
    </citation>
    <scope>NUCLEOTIDE SEQUENCE [LARGE SCALE GENOMIC DNA]</scope>
    <source>
        <strain evidence="12 13">DSM 26723</strain>
    </source>
</reference>
<comment type="similarity">
    <text evidence="8">Belongs to the exbB/tolQ family.</text>
</comment>
<feature type="transmembrane region" description="Helical" evidence="10">
    <location>
        <begin position="17"/>
        <end position="38"/>
    </location>
</feature>
<dbReference type="AlphaFoldDB" id="A0A841HUS7"/>
<keyword evidence="4 10" id="KW-0812">Transmembrane</keyword>
<keyword evidence="6 10" id="KW-1133">Transmembrane helix</keyword>
<dbReference type="GO" id="GO:0005886">
    <property type="term" value="C:plasma membrane"/>
    <property type="evidence" value="ECO:0007669"/>
    <property type="project" value="UniProtKB-SubCell"/>
</dbReference>
<evidence type="ECO:0000259" key="11">
    <source>
        <dbReference type="Pfam" id="PF01618"/>
    </source>
</evidence>
<evidence type="ECO:0000313" key="13">
    <source>
        <dbReference type="Proteomes" id="UP000588068"/>
    </source>
</evidence>
<dbReference type="InterPro" id="IPR050790">
    <property type="entry name" value="ExbB/TolQ_transport"/>
</dbReference>
<dbReference type="Pfam" id="PF01618">
    <property type="entry name" value="MotA_ExbB"/>
    <property type="match status" value="1"/>
</dbReference>
<evidence type="ECO:0000256" key="8">
    <source>
        <dbReference type="RuleBase" id="RU004057"/>
    </source>
</evidence>
<evidence type="ECO:0000256" key="1">
    <source>
        <dbReference type="ARBA" id="ARBA00004651"/>
    </source>
</evidence>
<dbReference type="PANTHER" id="PTHR30625:SF15">
    <property type="entry name" value="BIOPOLYMER TRANSPORT PROTEIN EXBB"/>
    <property type="match status" value="1"/>
</dbReference>
<evidence type="ECO:0000256" key="6">
    <source>
        <dbReference type="ARBA" id="ARBA00022989"/>
    </source>
</evidence>
<evidence type="ECO:0000256" key="2">
    <source>
        <dbReference type="ARBA" id="ARBA00022448"/>
    </source>
</evidence>
<feature type="transmembrane region" description="Helical" evidence="10">
    <location>
        <begin position="156"/>
        <end position="180"/>
    </location>
</feature>
<name>A0A841HUS7_9GAMM</name>
<evidence type="ECO:0000256" key="4">
    <source>
        <dbReference type="ARBA" id="ARBA00022692"/>
    </source>
</evidence>